<organism evidence="1 2">
    <name type="scientific">Araneus ventricosus</name>
    <name type="common">Orbweaver spider</name>
    <name type="synonym">Epeira ventricosa</name>
    <dbReference type="NCBI Taxonomy" id="182803"/>
    <lineage>
        <taxon>Eukaryota</taxon>
        <taxon>Metazoa</taxon>
        <taxon>Ecdysozoa</taxon>
        <taxon>Arthropoda</taxon>
        <taxon>Chelicerata</taxon>
        <taxon>Arachnida</taxon>
        <taxon>Araneae</taxon>
        <taxon>Araneomorphae</taxon>
        <taxon>Entelegynae</taxon>
        <taxon>Araneoidea</taxon>
        <taxon>Araneidae</taxon>
        <taxon>Araneus</taxon>
    </lineage>
</organism>
<sequence length="111" mass="12346">MPLPNLLRSGDDQQFLILAPQTHNSMNNIDHGGLVVKSQLRGRRALKIYCVWGLLNAKSYVGGQMSSCWCGVEVWSRGCGLRCRPCHLTVAENGEVRLKITLVLLQNRALT</sequence>
<accession>A0A4Y2ITB5</accession>
<gene>
    <name evidence="1" type="ORF">AVEN_135177_1</name>
</gene>
<dbReference type="EMBL" id="BGPR01002886">
    <property type="protein sequence ID" value="GBM80479.1"/>
    <property type="molecule type" value="Genomic_DNA"/>
</dbReference>
<comment type="caution">
    <text evidence="1">The sequence shown here is derived from an EMBL/GenBank/DDBJ whole genome shotgun (WGS) entry which is preliminary data.</text>
</comment>
<proteinExistence type="predicted"/>
<reference evidence="1 2" key="1">
    <citation type="journal article" date="2019" name="Sci. Rep.">
        <title>Orb-weaving spider Araneus ventricosus genome elucidates the spidroin gene catalogue.</title>
        <authorList>
            <person name="Kono N."/>
            <person name="Nakamura H."/>
            <person name="Ohtoshi R."/>
            <person name="Moran D.A.P."/>
            <person name="Shinohara A."/>
            <person name="Yoshida Y."/>
            <person name="Fujiwara M."/>
            <person name="Mori M."/>
            <person name="Tomita M."/>
            <person name="Arakawa K."/>
        </authorList>
    </citation>
    <scope>NUCLEOTIDE SEQUENCE [LARGE SCALE GENOMIC DNA]</scope>
</reference>
<dbReference type="Proteomes" id="UP000499080">
    <property type="component" value="Unassembled WGS sequence"/>
</dbReference>
<evidence type="ECO:0000313" key="2">
    <source>
        <dbReference type="Proteomes" id="UP000499080"/>
    </source>
</evidence>
<dbReference type="AlphaFoldDB" id="A0A4Y2ITB5"/>
<keyword evidence="2" id="KW-1185">Reference proteome</keyword>
<evidence type="ECO:0000313" key="1">
    <source>
        <dbReference type="EMBL" id="GBM80479.1"/>
    </source>
</evidence>
<protein>
    <submittedName>
        <fullName evidence="1">Uncharacterized protein</fullName>
    </submittedName>
</protein>
<name>A0A4Y2ITB5_ARAVE</name>